<protein>
    <submittedName>
        <fullName evidence="4 5">Coiled-coil domain-containing protein 110-like isoform X1</fullName>
    </submittedName>
</protein>
<evidence type="ECO:0000313" key="3">
    <source>
        <dbReference type="Proteomes" id="UP001318040"/>
    </source>
</evidence>
<sequence length="1154" mass="127166">MSSPVIDRDWDPDSPLETLLDQQARSQSTITTLQHQLSSFEELREQTLHHISLVQVEIGELFSGGLNDDSPQSPPGHRRSQHPAFSSTLLPSAHCKLTGKTAEAEKLPGESTAQSLSVSENVSRLVDRMSLCLLTDDLSGVAEGSAKTSSRPSSRGAATSSEECDCASTSGDSAAAVEVAGDRSPLETAGAEGGAATDDLWAALERIGLLGAFLRHELEKSQLRELLLVQEVHKLRGFGSVGGSVGGSDEAADDAEDEGHPVRPRRSLGDKKLLRISELEETVDRLKKSVMSLEGANVKMQLQRSDGLQQHSTSENHADELRLGRAFEGRGLRPLSMSKRGDVTQERADDSGIVAGDTLVTSLVEQVKELRREREELLYMVKKRVDEVERTKEDEVSLMRCELSRNKSEVERLEDSRNYLAQKLTSLDTENKALGHVVVEKDQILQAMQGEHAELLRKTLRLEQDLRSVRVHLAETEKLNRAYLKELKALLHRFEDLRAHAKALESERRQNMQDRQTFLDLLEGLRSETRRLEMSFSVKKAEKELAQQEVDLLKKDVKILTEERARSFEDKRKLESSAMRLREELKGVRIRLQRGEVGRSTPPSEMALAEENVRLESEKQFMEELVSKQRRELEGLQADLERSKAIRQISDDSYGSDWKEEMHDLVRDKSRLETIVAQQRAELEALKPSSRRSKPNGSGDVEAEWRSERAALVERNRALEAALRAHEARRGAAPEDPDESEDGSSRSRADRLSSAGSGAQRLRDSERAHAALEAGVRRWAEERGLLTECLHTVEKERDLLQLEMKTLHRDYLSLSERVGQRLAELSRRPDPPSLPLSVAELLSDVEYAARVGSHGLGGGGARATASEDDSERSHLEEQCARLRRLADATHRCYSSSSELGASDDGHASIRSAPVARLRSGSPSRPLSAPSSWQASRPAVGSLSARRSRSPSANKSSVPGLGSASDPLSEQLPYPVSGSLAAPSACLRHDRLSDSPPPPSGGRPAPHASGSRKRWRKREESGSRPPRDDDWLSLVTSVECAPSGLSDDEQQGDARGNAATYRQPGSLAPQEVLNSCGEPLAEVKDVDPHNSGQPNSIMVEGEDMPGRRSFLRYVQQQGSPPTHLTPEEEGYADHIVHKYLSTSGGPAAPAPRVSC</sequence>
<feature type="compositionally biased region" description="Low complexity" evidence="2">
    <location>
        <begin position="941"/>
        <end position="956"/>
    </location>
</feature>
<feature type="region of interest" description="Disordered" evidence="2">
    <location>
        <begin position="724"/>
        <end position="766"/>
    </location>
</feature>
<feature type="compositionally biased region" description="Polar residues" evidence="2">
    <location>
        <begin position="146"/>
        <end position="169"/>
    </location>
</feature>
<dbReference type="AlphaFoldDB" id="A0AAJ7X8C9"/>
<dbReference type="RefSeq" id="XP_032824976.1">
    <property type="nucleotide sequence ID" value="XM_032969085.1"/>
</dbReference>
<feature type="compositionally biased region" description="Low complexity" evidence="2">
    <location>
        <begin position="915"/>
        <end position="931"/>
    </location>
</feature>
<feature type="region of interest" description="Disordered" evidence="2">
    <location>
        <begin position="683"/>
        <end position="705"/>
    </location>
</feature>
<keyword evidence="1" id="KW-0175">Coiled coil</keyword>
<evidence type="ECO:0000313" key="4">
    <source>
        <dbReference type="RefSeq" id="XP_032824975.1"/>
    </source>
</evidence>
<feature type="region of interest" description="Disordered" evidence="2">
    <location>
        <begin position="143"/>
        <end position="169"/>
    </location>
</feature>
<evidence type="ECO:0000256" key="2">
    <source>
        <dbReference type="SAM" id="MobiDB-lite"/>
    </source>
</evidence>
<feature type="region of interest" description="Disordered" evidence="2">
    <location>
        <begin position="239"/>
        <end position="267"/>
    </location>
</feature>
<name>A0AAJ7X8C9_PETMA</name>
<dbReference type="Proteomes" id="UP001318040">
    <property type="component" value="Chromosome 41"/>
</dbReference>
<dbReference type="KEGG" id="pmrn:116950916"/>
<organism evidence="3 4">
    <name type="scientific">Petromyzon marinus</name>
    <name type="common">Sea lamprey</name>
    <dbReference type="NCBI Taxonomy" id="7757"/>
    <lineage>
        <taxon>Eukaryota</taxon>
        <taxon>Metazoa</taxon>
        <taxon>Chordata</taxon>
        <taxon>Craniata</taxon>
        <taxon>Vertebrata</taxon>
        <taxon>Cyclostomata</taxon>
        <taxon>Hyperoartia</taxon>
        <taxon>Petromyzontiformes</taxon>
        <taxon>Petromyzontidae</taxon>
        <taxon>Petromyzon</taxon>
    </lineage>
</organism>
<dbReference type="GeneID" id="116950916"/>
<feature type="compositionally biased region" description="Basic and acidic residues" evidence="2">
    <location>
        <begin position="1016"/>
        <end position="1029"/>
    </location>
</feature>
<feature type="region of interest" description="Disordered" evidence="2">
    <location>
        <begin position="914"/>
        <end position="975"/>
    </location>
</feature>
<evidence type="ECO:0000256" key="1">
    <source>
        <dbReference type="SAM" id="Coils"/>
    </source>
</evidence>
<gene>
    <name evidence="4 5" type="primary">LOC116950916</name>
</gene>
<feature type="region of interest" description="Disordered" evidence="2">
    <location>
        <begin position="987"/>
        <end position="1066"/>
    </location>
</feature>
<dbReference type="RefSeq" id="XP_032824975.1">
    <property type="nucleotide sequence ID" value="XM_032969084.1"/>
</dbReference>
<feature type="compositionally biased region" description="Basic and acidic residues" evidence="2">
    <location>
        <begin position="724"/>
        <end position="733"/>
    </location>
</feature>
<keyword evidence="3" id="KW-1185">Reference proteome</keyword>
<accession>A0AAJ7X8C9</accession>
<proteinExistence type="predicted"/>
<evidence type="ECO:0000313" key="5">
    <source>
        <dbReference type="RefSeq" id="XP_032824976.1"/>
    </source>
</evidence>
<feature type="region of interest" description="Disordered" evidence="2">
    <location>
        <begin position="853"/>
        <end position="876"/>
    </location>
</feature>
<feature type="region of interest" description="Disordered" evidence="2">
    <location>
        <begin position="64"/>
        <end position="84"/>
    </location>
</feature>
<reference evidence="4 5" key="1">
    <citation type="submission" date="2025-04" db="UniProtKB">
        <authorList>
            <consortium name="RefSeq"/>
        </authorList>
    </citation>
    <scope>IDENTIFICATION</scope>
    <source>
        <tissue evidence="4 5">Sperm</tissue>
    </source>
</reference>
<feature type="coiled-coil region" evidence="1">
    <location>
        <begin position="445"/>
        <end position="507"/>
    </location>
</feature>
<feature type="coiled-coil region" evidence="1">
    <location>
        <begin position="538"/>
        <end position="646"/>
    </location>
</feature>